<reference evidence="1" key="1">
    <citation type="submission" date="2019-04" db="EMBL/GenBank/DDBJ databases">
        <title>Microbes associate with the intestines of laboratory mice.</title>
        <authorList>
            <person name="Navarre W."/>
            <person name="Wong E."/>
            <person name="Huang K."/>
            <person name="Tropini C."/>
            <person name="Ng K."/>
            <person name="Yu B."/>
        </authorList>
    </citation>
    <scope>NUCLEOTIDE SEQUENCE</scope>
    <source>
        <strain evidence="1">NM72_1-8</strain>
    </source>
</reference>
<dbReference type="Proteomes" id="UP000307720">
    <property type="component" value="Unassembled WGS sequence"/>
</dbReference>
<gene>
    <name evidence="1" type="ORF">E5357_15680</name>
</gene>
<comment type="caution">
    <text evidence="1">The sequence shown here is derived from an EMBL/GenBank/DDBJ whole genome shotgun (WGS) entry which is preliminary data.</text>
</comment>
<keyword evidence="2" id="KW-1185">Reference proteome</keyword>
<evidence type="ECO:0000313" key="1">
    <source>
        <dbReference type="EMBL" id="TGX96563.1"/>
    </source>
</evidence>
<organism evidence="1 2">
    <name type="scientific">Hominisplanchenecus murintestinalis</name>
    <dbReference type="NCBI Taxonomy" id="2941517"/>
    <lineage>
        <taxon>Bacteria</taxon>
        <taxon>Bacillati</taxon>
        <taxon>Bacillota</taxon>
        <taxon>Clostridia</taxon>
        <taxon>Lachnospirales</taxon>
        <taxon>Lachnospiraceae</taxon>
        <taxon>Hominisplanchenecus</taxon>
    </lineage>
</organism>
<sequence length="159" mass="19146">MYKYFAEVKTIEELRQRYRELLKKYHPDNEGGSVEITQEINTEYDRLFEDLNEKKQTDKETPKYDYQAENDAFKEVLNKIIHINADIEIIGSWIWVHGGYEYRELLKSVGCRFAPKKKCWCFHYGDYVRYHKDEVSLEEIRQKYGSKTIHNKSKQYAIG</sequence>
<dbReference type="EMBL" id="SRZB01000056">
    <property type="protein sequence ID" value="TGX96563.1"/>
    <property type="molecule type" value="Genomic_DNA"/>
</dbReference>
<evidence type="ECO:0000313" key="2">
    <source>
        <dbReference type="Proteomes" id="UP000307720"/>
    </source>
</evidence>
<protein>
    <submittedName>
        <fullName evidence="1">J domain-containing protein</fullName>
    </submittedName>
</protein>
<name>A0AC61QVI0_9FIRM</name>
<accession>A0AC61QVI0</accession>
<proteinExistence type="predicted"/>